<dbReference type="EMBL" id="JAIWYP010000006">
    <property type="protein sequence ID" value="KAH3813023.1"/>
    <property type="molecule type" value="Genomic_DNA"/>
</dbReference>
<keyword evidence="2" id="KW-1185">Reference proteome</keyword>
<evidence type="ECO:0000313" key="2">
    <source>
        <dbReference type="Proteomes" id="UP000828390"/>
    </source>
</evidence>
<sequence length="64" mass="7019">MDRARNVTVEGRRRKMLGTLLITPADGDGKITVLPIPVNPNIMPTPTTPSGLMLLTIVNYVLYL</sequence>
<accession>A0A9D4G9R7</accession>
<proteinExistence type="predicted"/>
<reference evidence="1" key="1">
    <citation type="journal article" date="2019" name="bioRxiv">
        <title>The Genome of the Zebra Mussel, Dreissena polymorpha: A Resource for Invasive Species Research.</title>
        <authorList>
            <person name="McCartney M.A."/>
            <person name="Auch B."/>
            <person name="Kono T."/>
            <person name="Mallez S."/>
            <person name="Zhang Y."/>
            <person name="Obille A."/>
            <person name="Becker A."/>
            <person name="Abrahante J.E."/>
            <person name="Garbe J."/>
            <person name="Badalamenti J.P."/>
            <person name="Herman A."/>
            <person name="Mangelson H."/>
            <person name="Liachko I."/>
            <person name="Sullivan S."/>
            <person name="Sone E.D."/>
            <person name="Koren S."/>
            <person name="Silverstein K.A.T."/>
            <person name="Beckman K.B."/>
            <person name="Gohl D.M."/>
        </authorList>
    </citation>
    <scope>NUCLEOTIDE SEQUENCE</scope>
    <source>
        <strain evidence="1">Duluth1</strain>
        <tissue evidence="1">Whole animal</tissue>
    </source>
</reference>
<dbReference type="AlphaFoldDB" id="A0A9D4G9R7"/>
<gene>
    <name evidence="1" type="ORF">DPMN_141471</name>
</gene>
<name>A0A9D4G9R7_DREPO</name>
<protein>
    <submittedName>
        <fullName evidence="1">Uncharacterized protein</fullName>
    </submittedName>
</protein>
<organism evidence="1 2">
    <name type="scientific">Dreissena polymorpha</name>
    <name type="common">Zebra mussel</name>
    <name type="synonym">Mytilus polymorpha</name>
    <dbReference type="NCBI Taxonomy" id="45954"/>
    <lineage>
        <taxon>Eukaryota</taxon>
        <taxon>Metazoa</taxon>
        <taxon>Spiralia</taxon>
        <taxon>Lophotrochozoa</taxon>
        <taxon>Mollusca</taxon>
        <taxon>Bivalvia</taxon>
        <taxon>Autobranchia</taxon>
        <taxon>Heteroconchia</taxon>
        <taxon>Euheterodonta</taxon>
        <taxon>Imparidentia</taxon>
        <taxon>Neoheterodontei</taxon>
        <taxon>Myida</taxon>
        <taxon>Dreissenoidea</taxon>
        <taxon>Dreissenidae</taxon>
        <taxon>Dreissena</taxon>
    </lineage>
</organism>
<comment type="caution">
    <text evidence="1">The sequence shown here is derived from an EMBL/GenBank/DDBJ whole genome shotgun (WGS) entry which is preliminary data.</text>
</comment>
<reference evidence="1" key="2">
    <citation type="submission" date="2020-11" db="EMBL/GenBank/DDBJ databases">
        <authorList>
            <person name="McCartney M.A."/>
            <person name="Auch B."/>
            <person name="Kono T."/>
            <person name="Mallez S."/>
            <person name="Becker A."/>
            <person name="Gohl D.M."/>
            <person name="Silverstein K.A.T."/>
            <person name="Koren S."/>
            <person name="Bechman K.B."/>
            <person name="Herman A."/>
            <person name="Abrahante J.E."/>
            <person name="Garbe J."/>
        </authorList>
    </citation>
    <scope>NUCLEOTIDE SEQUENCE</scope>
    <source>
        <strain evidence="1">Duluth1</strain>
        <tissue evidence="1">Whole animal</tissue>
    </source>
</reference>
<dbReference type="Proteomes" id="UP000828390">
    <property type="component" value="Unassembled WGS sequence"/>
</dbReference>
<evidence type="ECO:0000313" key="1">
    <source>
        <dbReference type="EMBL" id="KAH3813023.1"/>
    </source>
</evidence>